<name>A0ABM7X1I2_9BACT</name>
<accession>A0ABM7X1I2</accession>
<keyword evidence="1" id="KW-0560">Oxidoreductase</keyword>
<dbReference type="EMBL" id="AP025591">
    <property type="protein sequence ID" value="BDG05647.1"/>
    <property type="molecule type" value="Genomic_DNA"/>
</dbReference>
<keyword evidence="3" id="KW-1185">Reference proteome</keyword>
<dbReference type="SUPFAM" id="SSF51905">
    <property type="entry name" value="FAD/NAD(P)-binding domain"/>
    <property type="match status" value="2"/>
</dbReference>
<dbReference type="PRINTS" id="PR00469">
    <property type="entry name" value="PNDRDTASEII"/>
</dbReference>
<sequence length="378" mass="40642">MHEPERVHAVVIGGGQAGLSVGYQLAQRGVGFVILDAHERIGDAWRQRWDSLRLFSPARFDGLAGMPFPAPANAFPTKDEMADYLEAYAARFDLPVRTGVRVDGLSRRGGRYLVTAGDRSFEAEQVIVAMSSYQSGRVPAFASELVPGITQLHSKDYRNPSQLRDGAVLVVGAGNSGAEIALEVARSGHPTWVSGRDVGQIPFRIGGLAARLFLARLVFRLVFHRLLTLRTPLGRKAHLKQGERGVPLIRTKAEHLAAAGIRRAPRVVGVRDGLPLLEGGRPLPVANVIWCTGFHPGFSWIDLPIFGDDGAPRHERGVVAEEPGLYFVGLHFLYALSSAMVHGVGRDAEYVAEIVAARARAPRLAGGATPSLPAAVGA</sequence>
<dbReference type="InterPro" id="IPR036188">
    <property type="entry name" value="FAD/NAD-bd_sf"/>
</dbReference>
<evidence type="ECO:0000313" key="2">
    <source>
        <dbReference type="EMBL" id="BDG05647.1"/>
    </source>
</evidence>
<reference evidence="3" key="1">
    <citation type="journal article" date="2022" name="Int. J. Syst. Evol. Microbiol.">
        <title>Anaeromyxobacter oryzae sp. nov., Anaeromyxobacter diazotrophicus sp. nov. and Anaeromyxobacter paludicola sp. nov., isolated from paddy soils.</title>
        <authorList>
            <person name="Itoh H."/>
            <person name="Xu Z."/>
            <person name="Mise K."/>
            <person name="Masuda Y."/>
            <person name="Ushijima N."/>
            <person name="Hayakawa C."/>
            <person name="Shiratori Y."/>
            <person name="Senoo K."/>
        </authorList>
    </citation>
    <scope>NUCLEOTIDE SEQUENCE [LARGE SCALE GENOMIC DNA]</scope>
    <source>
        <strain evidence="3">Red232</strain>
    </source>
</reference>
<organism evidence="2 3">
    <name type="scientific">Anaeromyxobacter oryzae</name>
    <dbReference type="NCBI Taxonomy" id="2918170"/>
    <lineage>
        <taxon>Bacteria</taxon>
        <taxon>Pseudomonadati</taxon>
        <taxon>Myxococcota</taxon>
        <taxon>Myxococcia</taxon>
        <taxon>Myxococcales</taxon>
        <taxon>Cystobacterineae</taxon>
        <taxon>Anaeromyxobacteraceae</taxon>
        <taxon>Anaeromyxobacter</taxon>
    </lineage>
</organism>
<dbReference type="Proteomes" id="UP001162891">
    <property type="component" value="Chromosome"/>
</dbReference>
<proteinExistence type="predicted"/>
<dbReference type="PANTHER" id="PTHR43539">
    <property type="entry name" value="FLAVIN-BINDING MONOOXYGENASE-LIKE PROTEIN (AFU_ORTHOLOGUE AFUA_4G09220)"/>
    <property type="match status" value="1"/>
</dbReference>
<dbReference type="PRINTS" id="PR00368">
    <property type="entry name" value="FADPNR"/>
</dbReference>
<dbReference type="RefSeq" id="WP_248362592.1">
    <property type="nucleotide sequence ID" value="NZ_AP025591.1"/>
</dbReference>
<dbReference type="PANTHER" id="PTHR43539:SF78">
    <property type="entry name" value="FLAVIN-CONTAINING MONOOXYGENASE"/>
    <property type="match status" value="1"/>
</dbReference>
<dbReference type="InterPro" id="IPR050982">
    <property type="entry name" value="Auxin_biosynth/cation_transpt"/>
</dbReference>
<evidence type="ECO:0000256" key="1">
    <source>
        <dbReference type="ARBA" id="ARBA00023002"/>
    </source>
</evidence>
<gene>
    <name evidence="2" type="ORF">AMOR_46430</name>
</gene>
<protein>
    <submittedName>
        <fullName evidence="2">Oxidoreductase</fullName>
    </submittedName>
</protein>
<dbReference type="Gene3D" id="3.50.50.60">
    <property type="entry name" value="FAD/NAD(P)-binding domain"/>
    <property type="match status" value="1"/>
</dbReference>
<evidence type="ECO:0000313" key="3">
    <source>
        <dbReference type="Proteomes" id="UP001162891"/>
    </source>
</evidence>
<dbReference type="Pfam" id="PF13738">
    <property type="entry name" value="Pyr_redox_3"/>
    <property type="match status" value="1"/>
</dbReference>